<comment type="caution">
    <text evidence="2">The sequence shown here is derived from an EMBL/GenBank/DDBJ whole genome shotgun (WGS) entry which is preliminary data.</text>
</comment>
<feature type="transmembrane region" description="Helical" evidence="1">
    <location>
        <begin position="21"/>
        <end position="40"/>
    </location>
</feature>
<proteinExistence type="predicted"/>
<protein>
    <submittedName>
        <fullName evidence="2">Uncharacterized protein</fullName>
    </submittedName>
</protein>
<dbReference type="RefSeq" id="WP_004623199.1">
    <property type="nucleotide sequence ID" value="NZ_APMP01000032.1"/>
</dbReference>
<evidence type="ECO:0000256" key="1">
    <source>
        <dbReference type="SAM" id="Phobius"/>
    </source>
</evidence>
<feature type="transmembrane region" description="Helical" evidence="1">
    <location>
        <begin position="46"/>
        <end position="65"/>
    </location>
</feature>
<sequence length="255" mass="25766" precursor="true">MTEGSANVGAALRAGYSDLGASINACWAALLAAIVLTVLAATLPPAIKTLALVVATVIAQGALYRRAFGRAPGLKGLRWGRDEWRLLSAHVMALGLILLIGSILLVVVGAIAWGVARASAPDLDVGSASAWRQALASAGPAGLIAGLAPVASLALLVWLALRLALVAPATVDQSGVRVLSAFPLTKGRVATLLVAVLALALPPLAAGGLVGASLPRADELLAAAIVAMMTYLYLAPVLAGALTHIYRQSAVIQDA</sequence>
<dbReference type="OrthoDB" id="7188803at2"/>
<feature type="transmembrane region" description="Helical" evidence="1">
    <location>
        <begin position="86"/>
        <end position="115"/>
    </location>
</feature>
<evidence type="ECO:0000313" key="3">
    <source>
        <dbReference type="Proteomes" id="UP000013063"/>
    </source>
</evidence>
<reference evidence="2 3" key="1">
    <citation type="journal article" date="2013" name="Genome Announc.">
        <title>Draft Genome Sequence for Caulobacter sp. Strain OR37, a Bacterium Tolerant to Heavy Metals.</title>
        <authorList>
            <person name="Utturkar S.M."/>
            <person name="Bollmann A."/>
            <person name="Brzoska R.M."/>
            <person name="Klingeman D.M."/>
            <person name="Epstein S.E."/>
            <person name="Palumbo A.V."/>
            <person name="Brown S.D."/>
        </authorList>
    </citation>
    <scope>NUCLEOTIDE SEQUENCE [LARGE SCALE GENOMIC DNA]</scope>
    <source>
        <strain evidence="2 3">OR37</strain>
    </source>
</reference>
<feature type="transmembrane region" description="Helical" evidence="1">
    <location>
        <begin position="135"/>
        <end position="161"/>
    </location>
</feature>
<dbReference type="AlphaFoldDB" id="R0CV88"/>
<organism evidence="2 3">
    <name type="scientific">Caulobacter vibrioides OR37</name>
    <dbReference type="NCBI Taxonomy" id="1292034"/>
    <lineage>
        <taxon>Bacteria</taxon>
        <taxon>Pseudomonadati</taxon>
        <taxon>Pseudomonadota</taxon>
        <taxon>Alphaproteobacteria</taxon>
        <taxon>Caulobacterales</taxon>
        <taxon>Caulobacteraceae</taxon>
        <taxon>Caulobacter</taxon>
    </lineage>
</organism>
<keyword evidence="1" id="KW-0472">Membrane</keyword>
<keyword evidence="1" id="KW-0812">Transmembrane</keyword>
<accession>R0CV88</accession>
<name>R0CV88_CAUVI</name>
<dbReference type="Proteomes" id="UP000013063">
    <property type="component" value="Unassembled WGS sequence"/>
</dbReference>
<gene>
    <name evidence="2" type="ORF">OR37_03663</name>
</gene>
<evidence type="ECO:0000313" key="2">
    <source>
        <dbReference type="EMBL" id="ENZ80451.1"/>
    </source>
</evidence>
<dbReference type="EMBL" id="APMP01000032">
    <property type="protein sequence ID" value="ENZ80451.1"/>
    <property type="molecule type" value="Genomic_DNA"/>
</dbReference>
<dbReference type="PATRIC" id="fig|1292034.3.peg.3636"/>
<feature type="transmembrane region" description="Helical" evidence="1">
    <location>
        <begin position="189"/>
        <end position="214"/>
    </location>
</feature>
<feature type="transmembrane region" description="Helical" evidence="1">
    <location>
        <begin position="220"/>
        <end position="242"/>
    </location>
</feature>
<dbReference type="eggNOG" id="ENOG5033JT0">
    <property type="taxonomic scope" value="Bacteria"/>
</dbReference>
<keyword evidence="1" id="KW-1133">Transmembrane helix</keyword>
<dbReference type="STRING" id="1292034.OR37_03663"/>
<keyword evidence="3" id="KW-1185">Reference proteome</keyword>